<dbReference type="AlphaFoldDB" id="A0A1E4SEZ3"/>
<evidence type="ECO:0000256" key="3">
    <source>
        <dbReference type="ARBA" id="ARBA00022989"/>
    </source>
</evidence>
<protein>
    <recommendedName>
        <fullName evidence="9">Zinc/iron permease</fullName>
    </recommendedName>
</protein>
<dbReference type="EMBL" id="KV453914">
    <property type="protein sequence ID" value="ODV78091.1"/>
    <property type="molecule type" value="Genomic_DNA"/>
</dbReference>
<feature type="transmembrane region" description="Helical" evidence="6">
    <location>
        <begin position="108"/>
        <end position="126"/>
    </location>
</feature>
<dbReference type="GeneID" id="30984485"/>
<keyword evidence="8" id="KW-1185">Reference proteome</keyword>
<keyword evidence="4 6" id="KW-0472">Membrane</keyword>
<name>A0A1E4SEZ3_9ASCO</name>
<evidence type="ECO:0000256" key="6">
    <source>
        <dbReference type="SAM" id="Phobius"/>
    </source>
</evidence>
<dbReference type="InterPro" id="IPR003689">
    <property type="entry name" value="ZIP"/>
</dbReference>
<dbReference type="Pfam" id="PF02535">
    <property type="entry name" value="Zip"/>
    <property type="match status" value="1"/>
</dbReference>
<feature type="transmembrane region" description="Helical" evidence="6">
    <location>
        <begin position="410"/>
        <end position="433"/>
    </location>
</feature>
<evidence type="ECO:0000256" key="4">
    <source>
        <dbReference type="ARBA" id="ARBA00023136"/>
    </source>
</evidence>
<dbReference type="Proteomes" id="UP000094285">
    <property type="component" value="Unassembled WGS sequence"/>
</dbReference>
<dbReference type="STRING" id="984487.A0A1E4SEZ3"/>
<dbReference type="RefSeq" id="XP_020063213.1">
    <property type="nucleotide sequence ID" value="XM_020210349.1"/>
</dbReference>
<keyword evidence="3 6" id="KW-1133">Transmembrane helix</keyword>
<feature type="transmembrane region" description="Helical" evidence="6">
    <location>
        <begin position="372"/>
        <end position="398"/>
    </location>
</feature>
<evidence type="ECO:0008006" key="9">
    <source>
        <dbReference type="Google" id="ProtNLM"/>
    </source>
</evidence>
<sequence>MVPEALSDWGQGWILTTASSVLCVLGCGVIYYDDLYYLLFPRFITSRYGFHIKENYTFLNGSLAFSSGCLLFTSLYRLLPAAMNYLGERLDDDLLDDLASAKWRNFDLMASFVFGVALCLSFNYILHLLTSESVVHCNHGSDSALVHTKDVHKHTTRETTSDDDDESHSSDHSHSHSLSLAQSHSHSHSRDTSDETAPLVPKVVRKKSLIHYIIPAEDEAIGECKGYSSAELCLYKTNSHSNGPNSLHYCEIPELTNHPDLEAEATSSGHSHLHHHHRTNEDHSTHHDHHHHVNSPYSRLLLIGVQTILAITLHKFPEGFITYITSETNPELGVTIFISLLFHNFTEGFSMCLPLYYSFASGSSKKYAKLKAWAISATLGGLAQPLGALIGFFFLGSVPNDADNIDLDKLNFIFGITMAVTSGFLCVIGLSMYGSAVSFGGSLNFVLLWSVTGMAVIGISNILSAS</sequence>
<dbReference type="PANTHER" id="PTHR11040">
    <property type="entry name" value="ZINC/IRON TRANSPORTER"/>
    <property type="match status" value="1"/>
</dbReference>
<evidence type="ECO:0000313" key="7">
    <source>
        <dbReference type="EMBL" id="ODV78091.1"/>
    </source>
</evidence>
<dbReference type="GO" id="GO:0016020">
    <property type="term" value="C:membrane"/>
    <property type="evidence" value="ECO:0007669"/>
    <property type="project" value="UniProtKB-SubCell"/>
</dbReference>
<evidence type="ECO:0000256" key="1">
    <source>
        <dbReference type="ARBA" id="ARBA00004141"/>
    </source>
</evidence>
<comment type="subcellular location">
    <subcellularLocation>
        <location evidence="1">Membrane</location>
        <topology evidence="1">Multi-pass membrane protein</topology>
    </subcellularLocation>
</comment>
<evidence type="ECO:0000256" key="2">
    <source>
        <dbReference type="ARBA" id="ARBA00022692"/>
    </source>
</evidence>
<keyword evidence="2 6" id="KW-0812">Transmembrane</keyword>
<dbReference type="OrthoDB" id="262547at2759"/>
<dbReference type="GO" id="GO:0005385">
    <property type="term" value="F:zinc ion transmembrane transporter activity"/>
    <property type="evidence" value="ECO:0007669"/>
    <property type="project" value="TreeGrafter"/>
</dbReference>
<feature type="region of interest" description="Disordered" evidence="5">
    <location>
        <begin position="264"/>
        <end position="292"/>
    </location>
</feature>
<proteinExistence type="predicted"/>
<feature type="transmembrane region" description="Helical" evidence="6">
    <location>
        <begin position="445"/>
        <end position="463"/>
    </location>
</feature>
<evidence type="ECO:0000256" key="5">
    <source>
        <dbReference type="SAM" id="MobiDB-lite"/>
    </source>
</evidence>
<feature type="region of interest" description="Disordered" evidence="5">
    <location>
        <begin position="148"/>
        <end position="199"/>
    </location>
</feature>
<organism evidence="7 8">
    <name type="scientific">Suhomyces tanzawaensis NRRL Y-17324</name>
    <dbReference type="NCBI Taxonomy" id="984487"/>
    <lineage>
        <taxon>Eukaryota</taxon>
        <taxon>Fungi</taxon>
        <taxon>Dikarya</taxon>
        <taxon>Ascomycota</taxon>
        <taxon>Saccharomycotina</taxon>
        <taxon>Pichiomycetes</taxon>
        <taxon>Debaryomycetaceae</taxon>
        <taxon>Suhomyces</taxon>
    </lineage>
</organism>
<dbReference type="PANTHER" id="PTHR11040:SF210">
    <property type="entry name" value="ZINC-REGULATED TRANSPORTER 3"/>
    <property type="match status" value="1"/>
</dbReference>
<accession>A0A1E4SEZ3</accession>
<feature type="transmembrane region" description="Helical" evidence="6">
    <location>
        <begin position="56"/>
        <end position="79"/>
    </location>
</feature>
<reference evidence="8" key="1">
    <citation type="submission" date="2016-05" db="EMBL/GenBank/DDBJ databases">
        <title>Comparative genomics of biotechnologically important yeasts.</title>
        <authorList>
            <consortium name="DOE Joint Genome Institute"/>
            <person name="Riley R."/>
            <person name="Haridas S."/>
            <person name="Wolfe K.H."/>
            <person name="Lopes M.R."/>
            <person name="Hittinger C.T."/>
            <person name="Goker M."/>
            <person name="Salamov A."/>
            <person name="Wisecaver J."/>
            <person name="Long T.M."/>
            <person name="Aerts A.L."/>
            <person name="Barry K."/>
            <person name="Choi C."/>
            <person name="Clum A."/>
            <person name="Coughlan A.Y."/>
            <person name="Deshpande S."/>
            <person name="Douglass A.P."/>
            <person name="Hanson S.J."/>
            <person name="Klenk H.-P."/>
            <person name="Labutti K."/>
            <person name="Lapidus A."/>
            <person name="Lindquist E."/>
            <person name="Lipzen A."/>
            <person name="Meier-Kolthoff J.P."/>
            <person name="Ohm R.A."/>
            <person name="Otillar R.P."/>
            <person name="Pangilinan J."/>
            <person name="Peng Y."/>
            <person name="Rokas A."/>
            <person name="Rosa C.A."/>
            <person name="Scheuner C."/>
            <person name="Sibirny A.A."/>
            <person name="Slot J.C."/>
            <person name="Stielow J.B."/>
            <person name="Sun H."/>
            <person name="Kurtzman C.P."/>
            <person name="Blackwell M."/>
            <person name="Grigoriev I.V."/>
            <person name="Jeffries T.W."/>
        </authorList>
    </citation>
    <scope>NUCLEOTIDE SEQUENCE [LARGE SCALE GENOMIC DNA]</scope>
    <source>
        <strain evidence="8">NRRL Y-17324</strain>
    </source>
</reference>
<gene>
    <name evidence="7" type="ORF">CANTADRAFT_54642</name>
</gene>
<evidence type="ECO:0000313" key="8">
    <source>
        <dbReference type="Proteomes" id="UP000094285"/>
    </source>
</evidence>
<feature type="transmembrane region" description="Helical" evidence="6">
    <location>
        <begin position="12"/>
        <end position="32"/>
    </location>
</feature>